<evidence type="ECO:0000259" key="4">
    <source>
        <dbReference type="PROSITE" id="PS50893"/>
    </source>
</evidence>
<dbReference type="InterPro" id="IPR003593">
    <property type="entry name" value="AAA+_ATPase"/>
</dbReference>
<dbReference type="Gene3D" id="3.40.50.300">
    <property type="entry name" value="P-loop containing nucleotide triphosphate hydrolases"/>
    <property type="match status" value="1"/>
</dbReference>
<dbReference type="Pfam" id="PF00005">
    <property type="entry name" value="ABC_tran"/>
    <property type="match status" value="1"/>
</dbReference>
<feature type="domain" description="ABC transporter" evidence="4">
    <location>
        <begin position="5"/>
        <end position="230"/>
    </location>
</feature>
<evidence type="ECO:0000256" key="2">
    <source>
        <dbReference type="ARBA" id="ARBA00022741"/>
    </source>
</evidence>
<dbReference type="SMART" id="SM00382">
    <property type="entry name" value="AAA"/>
    <property type="match status" value="1"/>
</dbReference>
<dbReference type="InterPro" id="IPR051782">
    <property type="entry name" value="ABC_Transporter_VariousFunc"/>
</dbReference>
<dbReference type="RefSeq" id="WP_306001913.1">
    <property type="nucleotide sequence ID" value="NZ_JASNFN010000048.1"/>
</dbReference>
<dbReference type="PROSITE" id="PS50893">
    <property type="entry name" value="ABC_TRANSPORTER_2"/>
    <property type="match status" value="1"/>
</dbReference>
<dbReference type="GO" id="GO:0005524">
    <property type="term" value="F:ATP binding"/>
    <property type="evidence" value="ECO:0007669"/>
    <property type="project" value="UniProtKB-KW"/>
</dbReference>
<comment type="caution">
    <text evidence="5">The sequence shown here is derived from an EMBL/GenBank/DDBJ whole genome shotgun (WGS) entry which is preliminary data.</text>
</comment>
<keyword evidence="2" id="KW-0547">Nucleotide-binding</keyword>
<evidence type="ECO:0000256" key="1">
    <source>
        <dbReference type="ARBA" id="ARBA00022448"/>
    </source>
</evidence>
<dbReference type="Proteomes" id="UP001233673">
    <property type="component" value="Unassembled WGS sequence"/>
</dbReference>
<organism evidence="5 6">
    <name type="scientific">Blastococcus carthaginiensis</name>
    <dbReference type="NCBI Taxonomy" id="3050034"/>
    <lineage>
        <taxon>Bacteria</taxon>
        <taxon>Bacillati</taxon>
        <taxon>Actinomycetota</taxon>
        <taxon>Actinomycetes</taxon>
        <taxon>Geodermatophilales</taxon>
        <taxon>Geodermatophilaceae</taxon>
        <taxon>Blastococcus</taxon>
    </lineage>
</organism>
<evidence type="ECO:0000313" key="6">
    <source>
        <dbReference type="Proteomes" id="UP001233673"/>
    </source>
</evidence>
<protein>
    <submittedName>
        <fullName evidence="5">ABC transporter ATP-binding protein</fullName>
    </submittedName>
</protein>
<reference evidence="6" key="1">
    <citation type="submission" date="2023-05" db="EMBL/GenBank/DDBJ databases">
        <title>Draft genome of Pseudofrankia sp. BMG5.37.</title>
        <authorList>
            <person name="Gtari M."/>
            <person name="Ghodhbane F."/>
            <person name="Sbissi I."/>
        </authorList>
    </citation>
    <scope>NUCLEOTIDE SEQUENCE [LARGE SCALE GENOMIC DNA]</scope>
    <source>
        <strain evidence="6">BMG 814</strain>
    </source>
</reference>
<keyword evidence="1" id="KW-0813">Transport</keyword>
<dbReference type="EMBL" id="JASNFN010000048">
    <property type="protein sequence ID" value="MDP5185410.1"/>
    <property type="molecule type" value="Genomic_DNA"/>
</dbReference>
<dbReference type="PANTHER" id="PTHR42939:SF1">
    <property type="entry name" value="ABC TRANSPORTER ATP-BINDING PROTEIN ALBC-RELATED"/>
    <property type="match status" value="1"/>
</dbReference>
<dbReference type="SUPFAM" id="SSF52540">
    <property type="entry name" value="P-loop containing nucleoside triphosphate hydrolases"/>
    <property type="match status" value="1"/>
</dbReference>
<proteinExistence type="predicted"/>
<gene>
    <name evidence="5" type="ORF">QOZ88_22485</name>
</gene>
<dbReference type="InterPro" id="IPR003439">
    <property type="entry name" value="ABC_transporter-like_ATP-bd"/>
</dbReference>
<dbReference type="PANTHER" id="PTHR42939">
    <property type="entry name" value="ABC TRANSPORTER ATP-BINDING PROTEIN ALBC-RELATED"/>
    <property type="match status" value="1"/>
</dbReference>
<dbReference type="InterPro" id="IPR027417">
    <property type="entry name" value="P-loop_NTPase"/>
</dbReference>
<name>A0ABT9IK00_9ACTN</name>
<sequence length="305" mass="32908">MTAAATVSDVTMRFSEHTALAGVSTSIEQDAITGLLGRNGAGKTTLMQLLTGHRVPSSGRVEVFGARPYENDDVLRRTCFIKEGQRYPDHFRVRDALHGASLLFPGWDADLAQALLTDFELPAGRPIKKLSRGMNSAVGIIIGLASRAPFTLFDEPYAGLDVVARHQFYGRLLADYAEHPRTILISTHLIEEIADLLERVLLIDRGRLLLDTDAESVRGSAVTVRGPEERIQAFAAGHDLLHLDTLAGTGRAVVRLRSGGDDPDTCGLMAEPTNLQELVVAMSLAPPATGGARHSSTDALQEVPR</sequence>
<keyword evidence="6" id="KW-1185">Reference proteome</keyword>
<evidence type="ECO:0000256" key="3">
    <source>
        <dbReference type="ARBA" id="ARBA00022840"/>
    </source>
</evidence>
<evidence type="ECO:0000313" key="5">
    <source>
        <dbReference type="EMBL" id="MDP5185410.1"/>
    </source>
</evidence>
<keyword evidence="3 5" id="KW-0067">ATP-binding</keyword>
<accession>A0ABT9IK00</accession>
<dbReference type="CDD" id="cd03230">
    <property type="entry name" value="ABC_DR_subfamily_A"/>
    <property type="match status" value="1"/>
</dbReference>